<evidence type="ECO:0000313" key="3">
    <source>
        <dbReference type="Proteomes" id="UP000183508"/>
    </source>
</evidence>
<dbReference type="PANTHER" id="PTHR45997">
    <property type="entry name" value="DNA LIGASE 4"/>
    <property type="match status" value="1"/>
</dbReference>
<dbReference type="Pfam" id="PF01068">
    <property type="entry name" value="DNA_ligase_A_M"/>
    <property type="match status" value="1"/>
</dbReference>
<organism evidence="2 3">
    <name type="scientific">Alicyclobacillus macrosporangiidus</name>
    <dbReference type="NCBI Taxonomy" id="392015"/>
    <lineage>
        <taxon>Bacteria</taxon>
        <taxon>Bacillati</taxon>
        <taxon>Bacillota</taxon>
        <taxon>Bacilli</taxon>
        <taxon>Bacillales</taxon>
        <taxon>Alicyclobacillaceae</taxon>
        <taxon>Alicyclobacillus</taxon>
    </lineage>
</organism>
<accession>A0A1I7L2P2</accession>
<dbReference type="GO" id="GO:0003910">
    <property type="term" value="F:DNA ligase (ATP) activity"/>
    <property type="evidence" value="ECO:0007669"/>
    <property type="project" value="InterPro"/>
</dbReference>
<dbReference type="GO" id="GO:0005524">
    <property type="term" value="F:ATP binding"/>
    <property type="evidence" value="ECO:0007669"/>
    <property type="project" value="InterPro"/>
</dbReference>
<gene>
    <name evidence="2" type="ORF">SAMN05421543_12335</name>
</gene>
<dbReference type="Gene3D" id="3.30.470.30">
    <property type="entry name" value="DNA ligase/mRNA capping enzyme"/>
    <property type="match status" value="1"/>
</dbReference>
<evidence type="ECO:0000259" key="1">
    <source>
        <dbReference type="PROSITE" id="PS50160"/>
    </source>
</evidence>
<keyword evidence="3" id="KW-1185">Reference proteome</keyword>
<reference evidence="3" key="1">
    <citation type="submission" date="2016-10" db="EMBL/GenBank/DDBJ databases">
        <authorList>
            <person name="Varghese N."/>
        </authorList>
    </citation>
    <scope>NUCLEOTIDE SEQUENCE [LARGE SCALE GENOMIC DNA]</scope>
    <source>
        <strain evidence="3">DSM 17980</strain>
    </source>
</reference>
<dbReference type="AlphaFoldDB" id="A0A1I7L2P2"/>
<dbReference type="GO" id="GO:0006297">
    <property type="term" value="P:nucleotide-excision repair, DNA gap filling"/>
    <property type="evidence" value="ECO:0007669"/>
    <property type="project" value="TreeGrafter"/>
</dbReference>
<protein>
    <submittedName>
        <fullName evidence="2">DNA ligase-1</fullName>
    </submittedName>
</protein>
<name>A0A1I7L2P2_9BACL</name>
<dbReference type="InterPro" id="IPR029710">
    <property type="entry name" value="LIG4"/>
</dbReference>
<proteinExistence type="predicted"/>
<dbReference type="SUPFAM" id="SSF56091">
    <property type="entry name" value="DNA ligase/mRNA capping enzyme, catalytic domain"/>
    <property type="match status" value="1"/>
</dbReference>
<dbReference type="GO" id="GO:0006310">
    <property type="term" value="P:DNA recombination"/>
    <property type="evidence" value="ECO:0007669"/>
    <property type="project" value="InterPro"/>
</dbReference>
<dbReference type="PROSITE" id="PS50160">
    <property type="entry name" value="DNA_LIGASE_A3"/>
    <property type="match status" value="1"/>
</dbReference>
<evidence type="ECO:0000313" key="2">
    <source>
        <dbReference type="EMBL" id="SFV03776.1"/>
    </source>
</evidence>
<keyword evidence="2" id="KW-0436">Ligase</keyword>
<dbReference type="GO" id="GO:0006303">
    <property type="term" value="P:double-strand break repair via nonhomologous end joining"/>
    <property type="evidence" value="ECO:0007669"/>
    <property type="project" value="TreeGrafter"/>
</dbReference>
<dbReference type="InterPro" id="IPR012310">
    <property type="entry name" value="DNA_ligase_ATP-dep_cent"/>
</dbReference>
<sequence length="213" mass="24277">MLDGEMIVLDQGKLCFESVIRRLRAQSESTIRRLSQTMPAHFVAFDVLSVDGQDVTRRLLEERLELLERVVQPSEYISVCKTFDDGSALFHAVAKMGLEGIVSKRLGSRYVVGVRSMDWLKVKHYQYRVVDIIGIRKGEFGWLLGDGGQPLGVLEFAPPVARKALIQYARTKALVYTENKHWLFIQPVRCKVKFQSYTKNGLLRSASFVHFVV</sequence>
<dbReference type="GO" id="GO:0003677">
    <property type="term" value="F:DNA binding"/>
    <property type="evidence" value="ECO:0007669"/>
    <property type="project" value="InterPro"/>
</dbReference>
<feature type="domain" description="ATP-dependent DNA ligase family profile" evidence="1">
    <location>
        <begin position="33"/>
        <end position="123"/>
    </location>
</feature>
<dbReference type="Proteomes" id="UP000183508">
    <property type="component" value="Unassembled WGS sequence"/>
</dbReference>
<dbReference type="EMBL" id="FPBV01000023">
    <property type="protein sequence ID" value="SFV03776.1"/>
    <property type="molecule type" value="Genomic_DNA"/>
</dbReference>
<dbReference type="PANTHER" id="PTHR45997:SF1">
    <property type="entry name" value="DNA LIGASE 4"/>
    <property type="match status" value="1"/>
</dbReference>
<dbReference type="STRING" id="392015.SAMN05421543_12335"/>